<name>A0ABT1M2K6_9MYCO</name>
<comment type="caution">
    <text evidence="1">The sequence shown here is derived from an EMBL/GenBank/DDBJ whole genome shotgun (WGS) entry which is preliminary data.</text>
</comment>
<sequence>MGATAIGVAVGLTTGSTGSAVAGVVGSEDSTVLVALVFSDTIDPELPKVTVGVDPPPMTVVVDDPVVLVVVVVVVV</sequence>
<gene>
    <name evidence="1" type="ORF">NM203_07770</name>
</gene>
<protein>
    <recommendedName>
        <fullName evidence="3">Secreted protein</fullName>
    </recommendedName>
</protein>
<keyword evidence="2" id="KW-1185">Reference proteome</keyword>
<evidence type="ECO:0008006" key="3">
    <source>
        <dbReference type="Google" id="ProtNLM"/>
    </source>
</evidence>
<accession>A0ABT1M2K6</accession>
<evidence type="ECO:0000313" key="2">
    <source>
        <dbReference type="Proteomes" id="UP001651690"/>
    </source>
</evidence>
<reference evidence="1 2" key="1">
    <citation type="submission" date="2022-06" db="EMBL/GenBank/DDBJ databases">
        <title>Mycolicibacterium sp. CAU 1645 isolated from seawater.</title>
        <authorList>
            <person name="Kim W."/>
        </authorList>
    </citation>
    <scope>NUCLEOTIDE SEQUENCE [LARGE SCALE GENOMIC DNA]</scope>
    <source>
        <strain evidence="1 2">CAU 1645</strain>
    </source>
</reference>
<evidence type="ECO:0000313" key="1">
    <source>
        <dbReference type="EMBL" id="MCP9272082.1"/>
    </source>
</evidence>
<dbReference type="EMBL" id="JANDBD010000003">
    <property type="protein sequence ID" value="MCP9272082.1"/>
    <property type="molecule type" value="Genomic_DNA"/>
</dbReference>
<proteinExistence type="predicted"/>
<dbReference type="Proteomes" id="UP001651690">
    <property type="component" value="Unassembled WGS sequence"/>
</dbReference>
<organism evidence="1 2">
    <name type="scientific">Mycolicibacterium arenosum</name>
    <dbReference type="NCBI Taxonomy" id="2952157"/>
    <lineage>
        <taxon>Bacteria</taxon>
        <taxon>Bacillati</taxon>
        <taxon>Actinomycetota</taxon>
        <taxon>Actinomycetes</taxon>
        <taxon>Mycobacteriales</taxon>
        <taxon>Mycobacteriaceae</taxon>
        <taxon>Mycolicibacterium</taxon>
    </lineage>
</organism>